<proteinExistence type="predicted"/>
<gene>
    <name evidence="2" type="ORF">LSCM4_01625</name>
</gene>
<dbReference type="Proteomes" id="UP000674143">
    <property type="component" value="Unassembled WGS sequence"/>
</dbReference>
<reference evidence="3" key="1">
    <citation type="journal article" date="2021" name="Microbiol. Resour. Announc.">
        <title>LGAAP: Leishmaniinae Genome Assembly and Annotation Pipeline.</title>
        <authorList>
            <person name="Almutairi H."/>
            <person name="Urbaniak M.D."/>
            <person name="Bates M.D."/>
            <person name="Jariyapan N."/>
            <person name="Kwakye-Nuako G."/>
            <person name="Thomaz-Soccol V."/>
            <person name="Al-Salem W.S."/>
            <person name="Dillon R.J."/>
            <person name="Bates P.A."/>
            <person name="Gatherer D."/>
        </authorList>
    </citation>
    <scope>NUCLEOTIDE SEQUENCE [LARGE SCALE GENOMIC DNA]</scope>
</reference>
<evidence type="ECO:0000313" key="3">
    <source>
        <dbReference type="Proteomes" id="UP000674143"/>
    </source>
</evidence>
<keyword evidence="3" id="KW-1185">Reference proteome</keyword>
<feature type="compositionally biased region" description="Basic and acidic residues" evidence="1">
    <location>
        <begin position="552"/>
        <end position="571"/>
    </location>
</feature>
<feature type="compositionally biased region" description="Low complexity" evidence="1">
    <location>
        <begin position="183"/>
        <end position="195"/>
    </location>
</feature>
<evidence type="ECO:0000313" key="2">
    <source>
        <dbReference type="EMBL" id="KAG5466474.1"/>
    </source>
</evidence>
<organism evidence="2 3">
    <name type="scientific">Leishmania orientalis</name>
    <dbReference type="NCBI Taxonomy" id="2249476"/>
    <lineage>
        <taxon>Eukaryota</taxon>
        <taxon>Discoba</taxon>
        <taxon>Euglenozoa</taxon>
        <taxon>Kinetoplastea</taxon>
        <taxon>Metakinetoplastina</taxon>
        <taxon>Trypanosomatida</taxon>
        <taxon>Trypanosomatidae</taxon>
        <taxon>Leishmaniinae</taxon>
        <taxon>Leishmania</taxon>
    </lineage>
</organism>
<feature type="compositionally biased region" description="Polar residues" evidence="1">
    <location>
        <begin position="538"/>
        <end position="549"/>
    </location>
</feature>
<feature type="compositionally biased region" description="Low complexity" evidence="1">
    <location>
        <begin position="220"/>
        <end position="230"/>
    </location>
</feature>
<sequence length="601" mass="62933">MTDFPEWNAGEIVEEDVGEYLDARSARAAKMPSKMRPQGRLPPKKDTKLSASPKALVGLVPLVDCETVDDELAGKGLEVPPGNLRLESTQLSKTPPRLPASPKSAVLFASPKLTNAAPAPSAATRLTESERPCGRSTTGISVASRAGNAASSPRSPSSTVTTSNGTRGHSAALQNTDPRHLPSSTSRSRSGRQSSKNTTPPPAVYQSTGRPSAPSKDVSRVFSSGVSVSSGEGGPASECDSSIMVTATPLSAPAGMSLPSLQDKGFRARKNTLRKPFSAETPASLQAKHPSHTSLSAGVPGNRRSPSMSIDRAVSSGSTAFDSSTRVVNRRSSFRGHASGTYVAYGARIASHIAAPAPSGPLKNTTPVTGGLCASHSPNTVPNTSEQRTALHVKGNPGPFCGDYSYSGFFTLDGALDSQSKNSLAGTQSRTAPYSGASLTEYSVLRGAYDSYAHGSGKSSSSTALPHIGTALTPTVGDMHDSTAHRLSLPAVSGQRLDFMAPAAPQHPRTSRYSVPAGVMAARTQSISSKRPIAKPATTRTKAPSSASTRVAGDKDKEMKEEDKENERNDSSDSLNADKHRKPVPHEKRALRRRGMDFDEV</sequence>
<dbReference type="EMBL" id="JAFHLR010000035">
    <property type="protein sequence ID" value="KAG5466474.1"/>
    <property type="molecule type" value="Genomic_DNA"/>
</dbReference>
<dbReference type="RefSeq" id="XP_067059364.1">
    <property type="nucleotide sequence ID" value="XM_067203673.1"/>
</dbReference>
<evidence type="ECO:0000256" key="1">
    <source>
        <dbReference type="SAM" id="MobiDB-lite"/>
    </source>
</evidence>
<comment type="caution">
    <text evidence="2">The sequence shown here is derived from an EMBL/GenBank/DDBJ whole genome shotgun (WGS) entry which is preliminary data.</text>
</comment>
<dbReference type="GeneID" id="92357607"/>
<reference evidence="3" key="2">
    <citation type="journal article" date="2021" name="Sci. Data">
        <title>Chromosome-scale genome sequencing, assembly and annotation of six genomes from subfamily Leishmaniinae.</title>
        <authorList>
            <person name="Almutairi H."/>
            <person name="Urbaniak M.D."/>
            <person name="Bates M.D."/>
            <person name="Jariyapan N."/>
            <person name="Kwakye-Nuako G."/>
            <person name="Thomaz Soccol V."/>
            <person name="Al-Salem W.S."/>
            <person name="Dillon R.J."/>
            <person name="Bates P.A."/>
            <person name="Gatherer D."/>
        </authorList>
    </citation>
    <scope>NUCLEOTIDE SEQUENCE [LARGE SCALE GENOMIC DNA]</scope>
</reference>
<name>A0A836K7W5_9TRYP</name>
<dbReference type="AlphaFoldDB" id="A0A836K7W5"/>
<feature type="region of interest" description="Disordered" evidence="1">
    <location>
        <begin position="522"/>
        <end position="601"/>
    </location>
</feature>
<feature type="compositionally biased region" description="Low complexity" evidence="1">
    <location>
        <begin position="143"/>
        <end position="164"/>
    </location>
</feature>
<protein>
    <submittedName>
        <fullName evidence="2">Uncharacterized protein</fullName>
    </submittedName>
</protein>
<feature type="region of interest" description="Disordered" evidence="1">
    <location>
        <begin position="28"/>
        <end position="52"/>
    </location>
</feature>
<feature type="compositionally biased region" description="Basic and acidic residues" evidence="1">
    <location>
        <begin position="584"/>
        <end position="601"/>
    </location>
</feature>
<accession>A0A836K7W5</accession>
<feature type="region of interest" description="Disordered" evidence="1">
    <location>
        <begin position="73"/>
        <end position="240"/>
    </location>
</feature>
<feature type="region of interest" description="Disordered" evidence="1">
    <location>
        <begin position="275"/>
        <end position="321"/>
    </location>
</feature>
<dbReference type="KEGG" id="loi:92357607"/>